<dbReference type="InterPro" id="IPR050778">
    <property type="entry name" value="Cueball_EGF_LRP_Nidogen"/>
</dbReference>
<sequence>MIFIATKIIVGIHVLVYFGTSLVVCNEDIPFCDKRLKELRKDEKDWSERCLNGEGENLVTPSCEAKKEYNHERMCVYTKICFYKGPYAEPYLLIKSKSEIHAIDLTTLDTTVIIGGIAGRTMDIDTVDNKLYIADNNSISRVNLDDICVEVILQNVSVRDMAIDLLRSSRRIFWTEYLEKQIFVADLGDKKKRVLMKTTNYPSRIAFDAKLKYLFWTEPIAKFVRRINLVSNDIVTFASRKFSKSYAIAVDCTKKRVYWLENEIQSGVHHIFSSDYYGYDQKSIVSGSLNDYLLGVFGGSLYYLNNDLFSINEMNVCNGTISRNILVDNNTYYDDLVVVHSSIQPQERLGEL</sequence>
<proteinExistence type="predicted"/>
<dbReference type="PANTHER" id="PTHR46513">
    <property type="entry name" value="VITELLOGENIN RECEPTOR-LIKE PROTEIN-RELATED-RELATED"/>
    <property type="match status" value="1"/>
</dbReference>
<keyword evidence="2" id="KW-1185">Reference proteome</keyword>
<dbReference type="InterPro" id="IPR011042">
    <property type="entry name" value="6-blade_b-propeller_TolB-like"/>
</dbReference>
<dbReference type="PANTHER" id="PTHR46513:SF13">
    <property type="entry name" value="EGF-LIKE DOMAIN-CONTAINING PROTEIN"/>
    <property type="match status" value="1"/>
</dbReference>
<dbReference type="EMBL" id="CACRXK020023261">
    <property type="protein sequence ID" value="CAB4037593.1"/>
    <property type="molecule type" value="Genomic_DNA"/>
</dbReference>
<evidence type="ECO:0000313" key="1">
    <source>
        <dbReference type="EMBL" id="CAB4037593.1"/>
    </source>
</evidence>
<accession>A0A7D9JWB6</accession>
<name>A0A7D9JWB6_PARCT</name>
<dbReference type="InterPro" id="IPR000033">
    <property type="entry name" value="LDLR_classB_rpt"/>
</dbReference>
<gene>
    <name evidence="1" type="ORF">PACLA_8A039277</name>
</gene>
<dbReference type="SUPFAM" id="SSF63825">
    <property type="entry name" value="YWTD domain"/>
    <property type="match status" value="1"/>
</dbReference>
<reference evidence="1" key="1">
    <citation type="submission" date="2020-04" db="EMBL/GenBank/DDBJ databases">
        <authorList>
            <person name="Alioto T."/>
            <person name="Alioto T."/>
            <person name="Gomez Garrido J."/>
        </authorList>
    </citation>
    <scope>NUCLEOTIDE SEQUENCE</scope>
    <source>
        <strain evidence="1">A484AB</strain>
    </source>
</reference>
<dbReference type="Proteomes" id="UP001152795">
    <property type="component" value="Unassembled WGS sequence"/>
</dbReference>
<protein>
    <submittedName>
        <fullName evidence="1">Uncharacterized protein</fullName>
    </submittedName>
</protein>
<comment type="caution">
    <text evidence="1">The sequence shown here is derived from an EMBL/GenBank/DDBJ whole genome shotgun (WGS) entry which is preliminary data.</text>
</comment>
<dbReference type="Gene3D" id="2.120.10.30">
    <property type="entry name" value="TolB, C-terminal domain"/>
    <property type="match status" value="1"/>
</dbReference>
<dbReference type="AlphaFoldDB" id="A0A7D9JWB6"/>
<evidence type="ECO:0000313" key="2">
    <source>
        <dbReference type="Proteomes" id="UP001152795"/>
    </source>
</evidence>
<dbReference type="SMART" id="SM00135">
    <property type="entry name" value="LY"/>
    <property type="match status" value="4"/>
</dbReference>
<organism evidence="1 2">
    <name type="scientific">Paramuricea clavata</name>
    <name type="common">Red gorgonian</name>
    <name type="synonym">Violescent sea-whip</name>
    <dbReference type="NCBI Taxonomy" id="317549"/>
    <lineage>
        <taxon>Eukaryota</taxon>
        <taxon>Metazoa</taxon>
        <taxon>Cnidaria</taxon>
        <taxon>Anthozoa</taxon>
        <taxon>Octocorallia</taxon>
        <taxon>Malacalcyonacea</taxon>
        <taxon>Plexauridae</taxon>
        <taxon>Paramuricea</taxon>
    </lineage>
</organism>